<evidence type="ECO:0000256" key="5">
    <source>
        <dbReference type="ARBA" id="ARBA00022840"/>
    </source>
</evidence>
<feature type="region of interest" description="Disordered" evidence="8">
    <location>
        <begin position="390"/>
        <end position="426"/>
    </location>
</feature>
<dbReference type="GO" id="GO:0006281">
    <property type="term" value="P:DNA repair"/>
    <property type="evidence" value="ECO:0007669"/>
    <property type="project" value="InterPro"/>
</dbReference>
<keyword evidence="9" id="KW-1185">Reference proteome</keyword>
<dbReference type="OrthoDB" id="10265971at2759"/>
<evidence type="ECO:0000313" key="10">
    <source>
        <dbReference type="RefSeq" id="XP_013407951.1"/>
    </source>
</evidence>
<dbReference type="GO" id="GO:0003682">
    <property type="term" value="F:chromatin binding"/>
    <property type="evidence" value="ECO:0007669"/>
    <property type="project" value="TreeGrafter"/>
</dbReference>
<name>A0A1S3JCP1_LINAN</name>
<organism evidence="9 10">
    <name type="scientific">Lingula anatina</name>
    <name type="common">Brachiopod</name>
    <name type="synonym">Lingula unguis</name>
    <dbReference type="NCBI Taxonomy" id="7574"/>
    <lineage>
        <taxon>Eukaryota</taxon>
        <taxon>Metazoa</taxon>
        <taxon>Spiralia</taxon>
        <taxon>Lophotrochozoa</taxon>
        <taxon>Brachiopoda</taxon>
        <taxon>Linguliformea</taxon>
        <taxon>Lingulata</taxon>
        <taxon>Lingulida</taxon>
        <taxon>Linguloidea</taxon>
        <taxon>Lingulidae</taxon>
        <taxon>Lingula</taxon>
    </lineage>
</organism>
<evidence type="ECO:0000256" key="4">
    <source>
        <dbReference type="ARBA" id="ARBA00022763"/>
    </source>
</evidence>
<dbReference type="InParanoid" id="A0A1S3JCP1"/>
<evidence type="ECO:0000256" key="7">
    <source>
        <dbReference type="ARBA" id="ARBA00023306"/>
    </source>
</evidence>
<dbReference type="GO" id="GO:0005634">
    <property type="term" value="C:nucleus"/>
    <property type="evidence" value="ECO:0007669"/>
    <property type="project" value="UniProtKB-SubCell"/>
</dbReference>
<dbReference type="KEGG" id="lak:106171963"/>
<comment type="similarity">
    <text evidence="2">Belongs to the rad17/RAD24 family.</text>
</comment>
<dbReference type="GO" id="GO:0000077">
    <property type="term" value="P:DNA damage checkpoint signaling"/>
    <property type="evidence" value="ECO:0007669"/>
    <property type="project" value="TreeGrafter"/>
</dbReference>
<feature type="region of interest" description="Disordered" evidence="8">
    <location>
        <begin position="666"/>
        <end position="711"/>
    </location>
</feature>
<dbReference type="SUPFAM" id="SSF52540">
    <property type="entry name" value="P-loop containing nucleoside triphosphate hydrolases"/>
    <property type="match status" value="1"/>
</dbReference>
<evidence type="ECO:0000256" key="2">
    <source>
        <dbReference type="ARBA" id="ARBA00006168"/>
    </source>
</evidence>
<dbReference type="Gene3D" id="3.40.50.300">
    <property type="entry name" value="P-loop containing nucleotide triphosphate hydrolases"/>
    <property type="match status" value="1"/>
</dbReference>
<keyword evidence="7" id="KW-0131">Cell cycle</keyword>
<evidence type="ECO:0000256" key="1">
    <source>
        <dbReference type="ARBA" id="ARBA00004123"/>
    </source>
</evidence>
<dbReference type="GeneID" id="106171963"/>
<dbReference type="FunCoup" id="A0A1S3JCP1">
    <property type="interactions" value="1249"/>
</dbReference>
<dbReference type="Gene3D" id="1.10.8.60">
    <property type="match status" value="1"/>
</dbReference>
<evidence type="ECO:0000256" key="3">
    <source>
        <dbReference type="ARBA" id="ARBA00022741"/>
    </source>
</evidence>
<keyword evidence="3" id="KW-0547">Nucleotide-binding</keyword>
<dbReference type="FunFam" id="3.40.50.300:FF:001661">
    <property type="entry name" value="RAD17 checkpoint clamp loader component"/>
    <property type="match status" value="1"/>
</dbReference>
<reference evidence="10" key="1">
    <citation type="submission" date="2025-08" db="UniProtKB">
        <authorList>
            <consortium name="RefSeq"/>
        </authorList>
    </citation>
    <scope>IDENTIFICATION</scope>
    <source>
        <tissue evidence="10">Gonads</tissue>
    </source>
</reference>
<dbReference type="PANTHER" id="PTHR12172">
    <property type="entry name" value="CELL CYCLE CHECKPOINT PROTEIN RAD17"/>
    <property type="match status" value="1"/>
</dbReference>
<dbReference type="InterPro" id="IPR004582">
    <property type="entry name" value="Checkpoint_prot_Rad17_Rad24"/>
</dbReference>
<dbReference type="PANTHER" id="PTHR12172:SF0">
    <property type="entry name" value="CELL CYCLE CHECKPOINT PROTEIN RAD17"/>
    <property type="match status" value="1"/>
</dbReference>
<feature type="region of interest" description="Disordered" evidence="8">
    <location>
        <begin position="84"/>
        <end position="110"/>
    </location>
</feature>
<sequence length="711" mass="79424">MKKEDVDCLWSDEEDDIFFSPTKPVVKNNVNKQRKLDTFTSQIPAQISTVKSNASWVASAFDGFDDFEAPVVKSCTAGKQTLLSQSSDSFQRKRPRETSTKTRGHSFMSQRSAITRRKNVSDNDLWADKHAPLSKNDLAVHKKKIEEVENWLLNNLKRKPHQGAPVLLLTGPAGAGKTATMNVLSQEHNIEIQEWVNPLVTQFEEIAFNREDYVPVEGPTHNSQVTVFRDFLLRANKYQTLQIFGGDRCHSRKIVLVEDFPNFFYRQSKDFHEILRKYVSTGHCPLVFIISDSAGGESNERHLFPKDLQSQLNIYNISFNPVAPTSMVKVLQRIATTESTKGAHKFSVPSKSTLEAIANASSGDIRGAVNALQFACLRDTADLANIMRSSCKDKKKSGQGSKSKSKSAKSKQTKGTSNAGDEEETDLAAIGGKDTSLFLFRALGKILHCKRDPDSSDALLLPPHLAQYSRHDLLLNPEVVIERSNLSGDFFTAYLQQNYVDFYTDIDDVVRASEYISDCDFLTSDWVSRTSQGLYAASVAARGIMFSNSARAGSTSTGGSGLGWKPLHKPQWFASAKKARENSLAARTLFKGHSWTPEDLQTQYLPYLSLTSVPLHDPGQFTFLQDLCKYSSLKFSSRSYPERLDEKDVEMDVDNEEPSLAVQDVPHLNKRVLGEEEEDENDIPSSQSNLQVGGAAEEQEEEEVVIEDFDD</sequence>
<protein>
    <submittedName>
        <fullName evidence="10">Cell cycle checkpoint protein RAD17-like</fullName>
    </submittedName>
</protein>
<dbReference type="RefSeq" id="XP_013407951.1">
    <property type="nucleotide sequence ID" value="XM_013552497.2"/>
</dbReference>
<dbReference type="Pfam" id="PF03215">
    <property type="entry name" value="Rad17"/>
    <property type="match status" value="1"/>
</dbReference>
<dbReference type="GO" id="GO:0005524">
    <property type="term" value="F:ATP binding"/>
    <property type="evidence" value="ECO:0007669"/>
    <property type="project" value="UniProtKB-KW"/>
</dbReference>
<comment type="subcellular location">
    <subcellularLocation>
        <location evidence="1">Nucleus</location>
    </subcellularLocation>
</comment>
<evidence type="ECO:0000313" key="9">
    <source>
        <dbReference type="Proteomes" id="UP000085678"/>
    </source>
</evidence>
<keyword evidence="4" id="KW-0227">DNA damage</keyword>
<dbReference type="STRING" id="7574.A0A1S3JCP1"/>
<feature type="compositionally biased region" description="Basic residues" evidence="8">
    <location>
        <begin position="393"/>
        <end position="412"/>
    </location>
</feature>
<evidence type="ECO:0000256" key="8">
    <source>
        <dbReference type="SAM" id="MobiDB-lite"/>
    </source>
</evidence>
<dbReference type="Proteomes" id="UP000085678">
    <property type="component" value="Unplaced"/>
</dbReference>
<keyword evidence="6" id="KW-0539">Nucleus</keyword>
<feature type="compositionally biased region" description="Acidic residues" evidence="8">
    <location>
        <begin position="697"/>
        <end position="711"/>
    </location>
</feature>
<dbReference type="GO" id="GO:0003689">
    <property type="term" value="F:DNA clamp loader activity"/>
    <property type="evidence" value="ECO:0007669"/>
    <property type="project" value="TreeGrafter"/>
</dbReference>
<accession>A0A1S3JCP1</accession>
<dbReference type="GO" id="GO:0033314">
    <property type="term" value="P:mitotic DNA replication checkpoint signaling"/>
    <property type="evidence" value="ECO:0007669"/>
    <property type="project" value="TreeGrafter"/>
</dbReference>
<proteinExistence type="inferred from homology"/>
<dbReference type="AlphaFoldDB" id="A0A1S3JCP1"/>
<evidence type="ECO:0000256" key="6">
    <source>
        <dbReference type="ARBA" id="ARBA00023242"/>
    </source>
</evidence>
<keyword evidence="5" id="KW-0067">ATP-binding</keyword>
<dbReference type="InterPro" id="IPR027417">
    <property type="entry name" value="P-loop_NTPase"/>
</dbReference>
<gene>
    <name evidence="10" type="primary">LOC106171963</name>
</gene>